<dbReference type="PANTHER" id="PTHR43280:SF28">
    <property type="entry name" value="HTH-TYPE TRANSCRIPTIONAL ACTIVATOR RHAS"/>
    <property type="match status" value="1"/>
</dbReference>
<dbReference type="SUPFAM" id="SSF46689">
    <property type="entry name" value="Homeodomain-like"/>
    <property type="match status" value="1"/>
</dbReference>
<dbReference type="InterPro" id="IPR011006">
    <property type="entry name" value="CheY-like_superfamily"/>
</dbReference>
<evidence type="ECO:0000259" key="6">
    <source>
        <dbReference type="PROSITE" id="PS50110"/>
    </source>
</evidence>
<evidence type="ECO:0000256" key="2">
    <source>
        <dbReference type="ARBA" id="ARBA00023125"/>
    </source>
</evidence>
<dbReference type="Pfam" id="PF12833">
    <property type="entry name" value="HTH_18"/>
    <property type="match status" value="1"/>
</dbReference>
<sequence length="483" mass="56654">MKILMMERDLAELKGIEWFLKNYLSHDLEFLAITDAQSLIEEIDLFKPDVLLLEMELLPAQLDQALTQYKIPIIALTAEPLFQQAMKAIRIRAMNLFVKPIPLEQLKTALMSIQPQAENDVVVIQNSSLYDDLFLQSERRFSLDHQSFFLIECAQFQNNLKLYEWLSDLPIFDNLTLLPLQNRIIGIAQIEDDLQLSKQLRLIMLESRKSFEDEINIALYTGFEANLLTMYQSCKEALSRRFYEGYSHILKSSDSLQIVRLDPLLTPDEQQLWIDSLEDGDLATVKTLLYRLTKSTTHYNQDDVRIHLTSIIAQIRRYMMKYQLQQLSHFEVKYRNLFHLILEHPILYAIVQEFVLFIQQLMDHIQNAQKQSKADYAELAVTYIEQHFQDPELCLPVVAEQLNISANYLSNFFSRKRGIPFKKFVQQYRLQRAAELLMTTDHAISTISELVGFTDHNYFTKVFRAYFQSTPYKYKMKKVGLAK</sequence>
<comment type="caution">
    <text evidence="4">Lacks conserved residue(s) required for the propagation of feature annotation.</text>
</comment>
<gene>
    <name evidence="7" type="primary">ypdC</name>
    <name evidence="8" type="ORF">DFR61_10330</name>
    <name evidence="7" type="ORF">NCTC10597_02255</name>
</gene>
<dbReference type="Gene3D" id="3.40.50.2300">
    <property type="match status" value="1"/>
</dbReference>
<dbReference type="PROSITE" id="PS01124">
    <property type="entry name" value="HTH_ARAC_FAMILY_2"/>
    <property type="match status" value="1"/>
</dbReference>
<evidence type="ECO:0000313" key="7">
    <source>
        <dbReference type="EMBL" id="STX10508.1"/>
    </source>
</evidence>
<dbReference type="PROSITE" id="PS00041">
    <property type="entry name" value="HTH_ARAC_FAMILY_1"/>
    <property type="match status" value="1"/>
</dbReference>
<dbReference type="GO" id="GO:0043565">
    <property type="term" value="F:sequence-specific DNA binding"/>
    <property type="evidence" value="ECO:0007669"/>
    <property type="project" value="InterPro"/>
</dbReference>
<protein>
    <submittedName>
        <fullName evidence="8">AraC family two component transcriptional regulator</fullName>
    </submittedName>
    <submittedName>
        <fullName evidence="7">Uncharacterized HTH-type transcriptional regulator ypdC</fullName>
    </submittedName>
</protein>
<dbReference type="GO" id="GO:0000160">
    <property type="term" value="P:phosphorelay signal transduction system"/>
    <property type="evidence" value="ECO:0007669"/>
    <property type="project" value="InterPro"/>
</dbReference>
<dbReference type="Proteomes" id="UP000254330">
    <property type="component" value="Unassembled WGS sequence"/>
</dbReference>
<evidence type="ECO:0000256" key="4">
    <source>
        <dbReference type="PROSITE-ProRule" id="PRU00169"/>
    </source>
</evidence>
<dbReference type="Proteomes" id="UP000294641">
    <property type="component" value="Unassembled WGS sequence"/>
</dbReference>
<proteinExistence type="predicted"/>
<evidence type="ECO:0000259" key="5">
    <source>
        <dbReference type="PROSITE" id="PS01124"/>
    </source>
</evidence>
<dbReference type="PROSITE" id="PS50110">
    <property type="entry name" value="RESPONSE_REGULATORY"/>
    <property type="match status" value="1"/>
</dbReference>
<evidence type="ECO:0000313" key="8">
    <source>
        <dbReference type="EMBL" id="TDR42655.1"/>
    </source>
</evidence>
<evidence type="ECO:0000256" key="1">
    <source>
        <dbReference type="ARBA" id="ARBA00023015"/>
    </source>
</evidence>
<reference evidence="7 9" key="1">
    <citation type="submission" date="2018-06" db="EMBL/GenBank/DDBJ databases">
        <authorList>
            <consortium name="Pathogen Informatics"/>
            <person name="Doyle S."/>
        </authorList>
    </citation>
    <scope>NUCLEOTIDE SEQUENCE [LARGE SCALE GENOMIC DNA]</scope>
    <source>
        <strain evidence="7 9">NCTC10597</strain>
    </source>
</reference>
<reference evidence="8 10" key="2">
    <citation type="submission" date="2019-03" db="EMBL/GenBank/DDBJ databases">
        <title>Genomic Encyclopedia of Type Strains, Phase IV (KMG-IV): sequencing the most valuable type-strain genomes for metagenomic binning, comparative biology and taxonomic classification.</title>
        <authorList>
            <person name="Goeker M."/>
        </authorList>
    </citation>
    <scope>NUCLEOTIDE SEQUENCE [LARGE SCALE GENOMIC DNA]</scope>
    <source>
        <strain evidence="8 10">DSM 20580</strain>
    </source>
</reference>
<feature type="domain" description="HTH araC/xylS-type" evidence="5">
    <location>
        <begin position="378"/>
        <end position="477"/>
    </location>
</feature>
<dbReference type="SMART" id="SM00342">
    <property type="entry name" value="HTH_ARAC"/>
    <property type="match status" value="1"/>
</dbReference>
<dbReference type="EMBL" id="SNZG01000003">
    <property type="protein sequence ID" value="TDR42655.1"/>
    <property type="molecule type" value="Genomic_DNA"/>
</dbReference>
<dbReference type="OrthoDB" id="2563880at2"/>
<dbReference type="InterPro" id="IPR009057">
    <property type="entry name" value="Homeodomain-like_sf"/>
</dbReference>
<comment type="caution">
    <text evidence="7">The sequence shown here is derived from an EMBL/GenBank/DDBJ whole genome shotgun (WGS) entry which is preliminary data.</text>
</comment>
<dbReference type="PANTHER" id="PTHR43280">
    <property type="entry name" value="ARAC-FAMILY TRANSCRIPTIONAL REGULATOR"/>
    <property type="match status" value="1"/>
</dbReference>
<dbReference type="GO" id="GO:0003700">
    <property type="term" value="F:DNA-binding transcription factor activity"/>
    <property type="evidence" value="ECO:0007669"/>
    <property type="project" value="InterPro"/>
</dbReference>
<name>A0A8B4QD08_9BACL</name>
<feature type="domain" description="Response regulatory" evidence="6">
    <location>
        <begin position="2"/>
        <end position="114"/>
    </location>
</feature>
<dbReference type="InterPro" id="IPR018060">
    <property type="entry name" value="HTH_AraC"/>
</dbReference>
<accession>A0A8B4QD08</accession>
<organism evidence="7 9">
    <name type="scientific">Kurthia zopfii</name>
    <dbReference type="NCBI Taxonomy" id="1650"/>
    <lineage>
        <taxon>Bacteria</taxon>
        <taxon>Bacillati</taxon>
        <taxon>Bacillota</taxon>
        <taxon>Bacilli</taxon>
        <taxon>Bacillales</taxon>
        <taxon>Caryophanaceae</taxon>
        <taxon>Kurthia</taxon>
    </lineage>
</organism>
<keyword evidence="10" id="KW-1185">Reference proteome</keyword>
<keyword evidence="2" id="KW-0238">DNA-binding</keyword>
<dbReference type="SUPFAM" id="SSF52172">
    <property type="entry name" value="CheY-like"/>
    <property type="match status" value="1"/>
</dbReference>
<dbReference type="AlphaFoldDB" id="A0A8B4QD08"/>
<evidence type="ECO:0000313" key="9">
    <source>
        <dbReference type="Proteomes" id="UP000254330"/>
    </source>
</evidence>
<evidence type="ECO:0000313" key="10">
    <source>
        <dbReference type="Proteomes" id="UP000294641"/>
    </source>
</evidence>
<dbReference type="RefSeq" id="WP_109348596.1">
    <property type="nucleotide sequence ID" value="NZ_BJUE01000022.1"/>
</dbReference>
<dbReference type="EMBL" id="UGNP01000001">
    <property type="protein sequence ID" value="STX10508.1"/>
    <property type="molecule type" value="Genomic_DNA"/>
</dbReference>
<dbReference type="InterPro" id="IPR001789">
    <property type="entry name" value="Sig_transdc_resp-reg_receiver"/>
</dbReference>
<evidence type="ECO:0000256" key="3">
    <source>
        <dbReference type="ARBA" id="ARBA00023163"/>
    </source>
</evidence>
<keyword evidence="3" id="KW-0804">Transcription</keyword>
<dbReference type="InterPro" id="IPR018062">
    <property type="entry name" value="HTH_AraC-typ_CS"/>
</dbReference>
<keyword evidence="1" id="KW-0805">Transcription regulation</keyword>
<dbReference type="Gene3D" id="1.10.10.60">
    <property type="entry name" value="Homeodomain-like"/>
    <property type="match status" value="2"/>
</dbReference>